<dbReference type="InterPro" id="IPR036390">
    <property type="entry name" value="WH_DNA-bd_sf"/>
</dbReference>
<sequence>MTHAERDHDSTRSAAEEDGSQTGRPASGEEAADPRNRATDFKEGPETEQEGDRIRASRGFDVALSHIDSQILAGVYANGTRLPAERDLAAELGVSRGAVREAIRVLQAQGILVSGTGRGNGTRVQARPSNAIGRILRLQLALDVVSFADLTETRVALERAACAAAARRREPEPLARAAELLEQMRHVESPDPFNELDTAFHVALAEAGDNTLMSNLTVAIRKSVGTPISSAEHALTSWPALREMLVSQHDEMLKAIAAGDGERAAQVSEEHIRVAYQKLLYGMN</sequence>
<protein>
    <submittedName>
        <fullName evidence="6">FCD domain-containing protein</fullName>
    </submittedName>
</protein>
<feature type="region of interest" description="Disordered" evidence="4">
    <location>
        <begin position="1"/>
        <end position="54"/>
    </location>
</feature>
<dbReference type="PANTHER" id="PTHR43537:SF5">
    <property type="entry name" value="UXU OPERON TRANSCRIPTIONAL REGULATOR"/>
    <property type="match status" value="1"/>
</dbReference>
<dbReference type="PROSITE" id="PS50949">
    <property type="entry name" value="HTH_GNTR"/>
    <property type="match status" value="1"/>
</dbReference>
<name>K7RQ16_ACIA4</name>
<dbReference type="SMART" id="SM00895">
    <property type="entry name" value="FCD"/>
    <property type="match status" value="1"/>
</dbReference>
<keyword evidence="3" id="KW-0804">Transcription</keyword>
<evidence type="ECO:0000313" key="7">
    <source>
        <dbReference type="Proteomes" id="UP000000214"/>
    </source>
</evidence>
<dbReference type="Gene3D" id="1.20.120.530">
    <property type="entry name" value="GntR ligand-binding domain-like"/>
    <property type="match status" value="1"/>
</dbReference>
<dbReference type="AlphaFoldDB" id="K7RQ16"/>
<dbReference type="SMART" id="SM00345">
    <property type="entry name" value="HTH_GNTR"/>
    <property type="match status" value="1"/>
</dbReference>
<dbReference type="Pfam" id="PF07729">
    <property type="entry name" value="FCD"/>
    <property type="match status" value="1"/>
</dbReference>
<dbReference type="Pfam" id="PF00392">
    <property type="entry name" value="GntR"/>
    <property type="match status" value="1"/>
</dbReference>
<feature type="domain" description="HTH gntR-type" evidence="5">
    <location>
        <begin position="57"/>
        <end position="127"/>
    </location>
</feature>
<dbReference type="GO" id="GO:0003677">
    <property type="term" value="F:DNA binding"/>
    <property type="evidence" value="ECO:0007669"/>
    <property type="project" value="UniProtKB-KW"/>
</dbReference>
<dbReference type="InterPro" id="IPR036388">
    <property type="entry name" value="WH-like_DNA-bd_sf"/>
</dbReference>
<dbReference type="SUPFAM" id="SSF48008">
    <property type="entry name" value="GntR ligand-binding domain-like"/>
    <property type="match status" value="1"/>
</dbReference>
<evidence type="ECO:0000256" key="4">
    <source>
        <dbReference type="SAM" id="MobiDB-lite"/>
    </source>
</evidence>
<dbReference type="GO" id="GO:0003700">
    <property type="term" value="F:DNA-binding transcription factor activity"/>
    <property type="evidence" value="ECO:0007669"/>
    <property type="project" value="InterPro"/>
</dbReference>
<dbReference type="InterPro" id="IPR008920">
    <property type="entry name" value="TF_FadR/GntR_C"/>
</dbReference>
<dbReference type="GeneID" id="88083873"/>
<evidence type="ECO:0000256" key="3">
    <source>
        <dbReference type="ARBA" id="ARBA00023163"/>
    </source>
</evidence>
<proteinExistence type="predicted"/>
<keyword evidence="1" id="KW-0805">Transcription regulation</keyword>
<dbReference type="Gene3D" id="1.10.10.10">
    <property type="entry name" value="Winged helix-like DNA-binding domain superfamily/Winged helix DNA-binding domain"/>
    <property type="match status" value="1"/>
</dbReference>
<dbReference type="PANTHER" id="PTHR43537">
    <property type="entry name" value="TRANSCRIPTIONAL REGULATOR, GNTR FAMILY"/>
    <property type="match status" value="1"/>
</dbReference>
<dbReference type="KEGG" id="pbo:PACID_05200"/>
<dbReference type="PRINTS" id="PR00035">
    <property type="entry name" value="HTHGNTR"/>
</dbReference>
<dbReference type="SUPFAM" id="SSF46785">
    <property type="entry name" value="Winged helix' DNA-binding domain"/>
    <property type="match status" value="1"/>
</dbReference>
<feature type="compositionally biased region" description="Basic and acidic residues" evidence="4">
    <location>
        <begin position="1"/>
        <end position="15"/>
    </location>
</feature>
<evidence type="ECO:0000259" key="5">
    <source>
        <dbReference type="PROSITE" id="PS50949"/>
    </source>
</evidence>
<dbReference type="InterPro" id="IPR011711">
    <property type="entry name" value="GntR_C"/>
</dbReference>
<organism evidence="6 7">
    <name type="scientific">Acidipropionibacterium acidipropionici (strain ATCC 4875 / DSM 20272 / JCM 6432 / NBRC 12425 / NCIMB 8070 / 4)</name>
    <name type="common">Propionibacterium acidipropionici</name>
    <dbReference type="NCBI Taxonomy" id="1171373"/>
    <lineage>
        <taxon>Bacteria</taxon>
        <taxon>Bacillati</taxon>
        <taxon>Actinomycetota</taxon>
        <taxon>Actinomycetes</taxon>
        <taxon>Propionibacteriales</taxon>
        <taxon>Propionibacteriaceae</taxon>
        <taxon>Acidipropionibacterium</taxon>
    </lineage>
</organism>
<dbReference type="RefSeq" id="WP_015069276.1">
    <property type="nucleotide sequence ID" value="NC_019395.1"/>
</dbReference>
<keyword evidence="2" id="KW-0238">DNA-binding</keyword>
<dbReference type="EMBL" id="CP003493">
    <property type="protein sequence ID" value="AFV88361.1"/>
    <property type="molecule type" value="Genomic_DNA"/>
</dbReference>
<feature type="compositionally biased region" description="Basic and acidic residues" evidence="4">
    <location>
        <begin position="32"/>
        <end position="54"/>
    </location>
</feature>
<dbReference type="STRING" id="1171373.PACID_05200"/>
<evidence type="ECO:0000313" key="6">
    <source>
        <dbReference type="EMBL" id="AFV88361.1"/>
    </source>
</evidence>
<reference evidence="6 7" key="1">
    <citation type="journal article" date="2012" name="BMC Genomics">
        <title>The genome sequence of Propionibacterium acidipropionici provides insights into its biotechnological and industrial potential.</title>
        <authorList>
            <person name="Parizzi L.P."/>
            <person name="Grassi M.C."/>
            <person name="Llerena L.A."/>
            <person name="Carazzolle M.F."/>
            <person name="Queiroz V.L."/>
            <person name="Lunardi I."/>
            <person name="Zeidler A.F."/>
            <person name="Teixeira P.J."/>
            <person name="Mieczkowski P."/>
            <person name="Rincones J."/>
            <person name="Pereira G.A."/>
        </authorList>
    </citation>
    <scope>NUCLEOTIDE SEQUENCE [LARGE SCALE GENOMIC DNA]</scope>
    <source>
        <strain evidence="7">ATCC 4875 / DSM 20272 / JCM 6432 / NBRC 12425 / NCIMB 8070</strain>
    </source>
</reference>
<evidence type="ECO:0000256" key="1">
    <source>
        <dbReference type="ARBA" id="ARBA00023015"/>
    </source>
</evidence>
<dbReference type="HOGENOM" id="CLU_017584_9_0_11"/>
<dbReference type="Proteomes" id="UP000000214">
    <property type="component" value="Chromosome"/>
</dbReference>
<gene>
    <name evidence="6" type="ordered locus">PACID_05200</name>
</gene>
<dbReference type="InterPro" id="IPR000524">
    <property type="entry name" value="Tscrpt_reg_HTH_GntR"/>
</dbReference>
<accession>K7RQ16</accession>
<evidence type="ECO:0000256" key="2">
    <source>
        <dbReference type="ARBA" id="ARBA00023125"/>
    </source>
</evidence>
<dbReference type="CDD" id="cd07377">
    <property type="entry name" value="WHTH_GntR"/>
    <property type="match status" value="1"/>
</dbReference>
<dbReference type="PATRIC" id="fig|1171373.8.peg.524"/>
<dbReference type="eggNOG" id="COG2186">
    <property type="taxonomic scope" value="Bacteria"/>
</dbReference>